<evidence type="ECO:0000313" key="7">
    <source>
        <dbReference type="Proteomes" id="UP000765802"/>
    </source>
</evidence>
<dbReference type="Pfam" id="PF01566">
    <property type="entry name" value="Nramp"/>
    <property type="match status" value="1"/>
</dbReference>
<keyword evidence="3 5" id="KW-1133">Transmembrane helix</keyword>
<feature type="transmembrane region" description="Helical" evidence="5">
    <location>
        <begin position="329"/>
        <end position="353"/>
    </location>
</feature>
<keyword evidence="2 5" id="KW-0812">Transmembrane</keyword>
<dbReference type="EMBL" id="MBUA01000029">
    <property type="protein sequence ID" value="MBC6492863.1"/>
    <property type="molecule type" value="Genomic_DNA"/>
</dbReference>
<feature type="transmembrane region" description="Helical" evidence="5">
    <location>
        <begin position="225"/>
        <end position="248"/>
    </location>
</feature>
<name>A0ABR7ME54_9BACT</name>
<dbReference type="InterPro" id="IPR001046">
    <property type="entry name" value="NRAMP_fam"/>
</dbReference>
<feature type="transmembrane region" description="Helical" evidence="5">
    <location>
        <begin position="76"/>
        <end position="95"/>
    </location>
</feature>
<feature type="transmembrane region" description="Helical" evidence="5">
    <location>
        <begin position="36"/>
        <end position="56"/>
    </location>
</feature>
<keyword evidence="4 5" id="KW-0472">Membrane</keyword>
<gene>
    <name evidence="6" type="ORF">BC349_17535</name>
</gene>
<evidence type="ECO:0000256" key="2">
    <source>
        <dbReference type="ARBA" id="ARBA00022692"/>
    </source>
</evidence>
<evidence type="ECO:0000256" key="4">
    <source>
        <dbReference type="ARBA" id="ARBA00023136"/>
    </source>
</evidence>
<dbReference type="Proteomes" id="UP000765802">
    <property type="component" value="Unassembled WGS sequence"/>
</dbReference>
<reference evidence="6 7" key="1">
    <citation type="submission" date="2016-07" db="EMBL/GenBank/DDBJ databases">
        <title>Genome analysis of Flavihumibacter stibioxidans YS-17.</title>
        <authorList>
            <person name="Shi K."/>
            <person name="Han Y."/>
            <person name="Wang G."/>
        </authorList>
    </citation>
    <scope>NUCLEOTIDE SEQUENCE [LARGE SCALE GENOMIC DNA]</scope>
    <source>
        <strain evidence="6 7">YS-17</strain>
    </source>
</reference>
<evidence type="ECO:0008006" key="8">
    <source>
        <dbReference type="Google" id="ProtNLM"/>
    </source>
</evidence>
<feature type="transmembrane region" description="Helical" evidence="5">
    <location>
        <begin position="365"/>
        <end position="386"/>
    </location>
</feature>
<evidence type="ECO:0000313" key="6">
    <source>
        <dbReference type="EMBL" id="MBC6492863.1"/>
    </source>
</evidence>
<accession>A0ABR7ME54</accession>
<keyword evidence="7" id="KW-1185">Reference proteome</keyword>
<evidence type="ECO:0000256" key="5">
    <source>
        <dbReference type="SAM" id="Phobius"/>
    </source>
</evidence>
<feature type="transmembrane region" description="Helical" evidence="5">
    <location>
        <begin position="180"/>
        <end position="204"/>
    </location>
</feature>
<feature type="transmembrane region" description="Helical" evidence="5">
    <location>
        <begin position="306"/>
        <end position="323"/>
    </location>
</feature>
<dbReference type="RefSeq" id="WP_187258171.1">
    <property type="nucleotide sequence ID" value="NZ_JBHULF010000019.1"/>
</dbReference>
<protein>
    <recommendedName>
        <fullName evidence="8">Mn2+/Fe2+ NRAMP family transporter</fullName>
    </recommendedName>
</protein>
<evidence type="ECO:0000256" key="3">
    <source>
        <dbReference type="ARBA" id="ARBA00022989"/>
    </source>
</evidence>
<proteinExistence type="predicted"/>
<comment type="subcellular location">
    <subcellularLocation>
        <location evidence="1">Membrane</location>
        <topology evidence="1">Multi-pass membrane protein</topology>
    </subcellularLocation>
</comment>
<organism evidence="6 7">
    <name type="scientific">Flavihumibacter stibioxidans</name>
    <dbReference type="NCBI Taxonomy" id="1834163"/>
    <lineage>
        <taxon>Bacteria</taxon>
        <taxon>Pseudomonadati</taxon>
        <taxon>Bacteroidota</taxon>
        <taxon>Chitinophagia</taxon>
        <taxon>Chitinophagales</taxon>
        <taxon>Chitinophagaceae</taxon>
        <taxon>Flavihumibacter</taxon>
    </lineage>
</organism>
<comment type="caution">
    <text evidence="6">The sequence shown here is derived from an EMBL/GenBank/DDBJ whole genome shotgun (WGS) entry which is preliminary data.</text>
</comment>
<feature type="transmembrane region" description="Helical" evidence="5">
    <location>
        <begin position="143"/>
        <end position="160"/>
    </location>
</feature>
<feature type="transmembrane region" description="Helical" evidence="5">
    <location>
        <begin position="268"/>
        <end position="294"/>
    </location>
</feature>
<feature type="transmembrane region" description="Helical" evidence="5">
    <location>
        <begin position="115"/>
        <end position="131"/>
    </location>
</feature>
<evidence type="ECO:0000256" key="1">
    <source>
        <dbReference type="ARBA" id="ARBA00004141"/>
    </source>
</evidence>
<sequence length="387" mass="41352">MNKNRSSAFWGAAFLMATSAIGPGFLTQTTVFTQQLAASFGFVIAVSILLDIGVQLNIWRIINVSNKPAQQIAGELLPGLGGLLSALIVLGGLAFNIGNIAGAGMGLEVITGMDTRYGALLSAILVVFLIFRKDATAAIDRSVKWLGVLMILLTCYVAFVSKPPVLTALYRTVWPEKIDYLSILTIVGGTVGGYISFAGAHRLLEAGLPEENKIKLVSRAAVRGILTASTMRIILFLAALGIVSKGIIPDAANPAADVFRQAAGETGFRLFGIVMWSAAITSVIGSAYTSISFLRSYHPWLLKNQAWVVTAFVTLSTIIFLLVGRPVQLLVWAGLINGLVLPVSLFILLIAIYRQPPNGYQHPKWLGLSGALIALVLAFMALQVILQ</sequence>